<protein>
    <recommendedName>
        <fullName evidence="3">Phosphohydrolase</fullName>
    </recommendedName>
</protein>
<sequence>MNIKDNYIQTYAGHRFHPFDKTRQEICIQDISQALSNICRFTGHTKEFYSVAQHSVLCSLKASPDAALYALLHDASEAYLGDITRPIKITPHMEFYLAAEAGIQWHINKRFGLHPGWAPPQIAAEVKEIDNRMLFTEKRDLLPHNLNWGYEMEPYPEVIEPLPPKDAKLLFLKRFAELYNPVTTDN</sequence>
<comment type="caution">
    <text evidence="1">The sequence shown here is derived from an EMBL/GenBank/DDBJ whole genome shotgun (WGS) entry which is preliminary data.</text>
</comment>
<dbReference type="SUPFAM" id="SSF109604">
    <property type="entry name" value="HD-domain/PDEase-like"/>
    <property type="match status" value="1"/>
</dbReference>
<keyword evidence="2" id="KW-1185">Reference proteome</keyword>
<evidence type="ECO:0000313" key="2">
    <source>
        <dbReference type="Proteomes" id="UP000244225"/>
    </source>
</evidence>
<dbReference type="AlphaFoldDB" id="A0A2T5YCZ9"/>
<evidence type="ECO:0008006" key="3">
    <source>
        <dbReference type="Google" id="ProtNLM"/>
    </source>
</evidence>
<name>A0A2T5YCZ9_9BACT</name>
<organism evidence="1 2">
    <name type="scientific">Pontibacter mucosus</name>
    <dbReference type="NCBI Taxonomy" id="1649266"/>
    <lineage>
        <taxon>Bacteria</taxon>
        <taxon>Pseudomonadati</taxon>
        <taxon>Bacteroidota</taxon>
        <taxon>Cytophagia</taxon>
        <taxon>Cytophagales</taxon>
        <taxon>Hymenobacteraceae</taxon>
        <taxon>Pontibacter</taxon>
    </lineage>
</organism>
<proteinExistence type="predicted"/>
<dbReference type="RefSeq" id="WP_211318146.1">
    <property type="nucleotide sequence ID" value="NZ_QBKI01000011.1"/>
</dbReference>
<dbReference type="Gene3D" id="1.10.3210.10">
    <property type="entry name" value="Hypothetical protein af1432"/>
    <property type="match status" value="1"/>
</dbReference>
<gene>
    <name evidence="1" type="ORF">C8N40_11173</name>
</gene>
<dbReference type="EMBL" id="QBKI01000011">
    <property type="protein sequence ID" value="PTX14408.1"/>
    <property type="molecule type" value="Genomic_DNA"/>
</dbReference>
<reference evidence="1 2" key="1">
    <citation type="submission" date="2018-04" db="EMBL/GenBank/DDBJ databases">
        <title>Genomic Encyclopedia of Archaeal and Bacterial Type Strains, Phase II (KMG-II): from individual species to whole genera.</title>
        <authorList>
            <person name="Goeker M."/>
        </authorList>
    </citation>
    <scope>NUCLEOTIDE SEQUENCE [LARGE SCALE GENOMIC DNA]</scope>
    <source>
        <strain evidence="1 2">DSM 100162</strain>
    </source>
</reference>
<evidence type="ECO:0000313" key="1">
    <source>
        <dbReference type="EMBL" id="PTX14408.1"/>
    </source>
</evidence>
<accession>A0A2T5YCZ9</accession>
<dbReference type="Proteomes" id="UP000244225">
    <property type="component" value="Unassembled WGS sequence"/>
</dbReference>